<keyword evidence="2" id="KW-1185">Reference proteome</keyword>
<organism evidence="1 2">
    <name type="scientific">Gracilibacillus oryzae</name>
    <dbReference type="NCBI Taxonomy" id="1672701"/>
    <lineage>
        <taxon>Bacteria</taxon>
        <taxon>Bacillati</taxon>
        <taxon>Bacillota</taxon>
        <taxon>Bacilli</taxon>
        <taxon>Bacillales</taxon>
        <taxon>Bacillaceae</taxon>
        <taxon>Gracilibacillus</taxon>
    </lineage>
</organism>
<dbReference type="PROSITE" id="PS51257">
    <property type="entry name" value="PROKAR_LIPOPROTEIN"/>
    <property type="match status" value="1"/>
</dbReference>
<evidence type="ECO:0000313" key="1">
    <source>
        <dbReference type="EMBL" id="KAB8125505.1"/>
    </source>
</evidence>
<evidence type="ECO:0008006" key="3">
    <source>
        <dbReference type="Google" id="ProtNLM"/>
    </source>
</evidence>
<sequence length="122" mass="14244">MRFFLILLISIIALYGCSSQEIENVETNYYPAEKVTEEKTETNPDYRNMFIENIKDNLIVIAPHATDPEASYPVYEIFIDENTNIEGSKQKLDELVVNDDVKVWIKKIDDDKEIAERIFVHE</sequence>
<protein>
    <recommendedName>
        <fullName evidence="3">DUF3221 domain-containing protein</fullName>
    </recommendedName>
</protein>
<evidence type="ECO:0000313" key="2">
    <source>
        <dbReference type="Proteomes" id="UP000480246"/>
    </source>
</evidence>
<proteinExistence type="predicted"/>
<dbReference type="Proteomes" id="UP000480246">
    <property type="component" value="Unassembled WGS sequence"/>
</dbReference>
<comment type="caution">
    <text evidence="1">The sequence shown here is derived from an EMBL/GenBank/DDBJ whole genome shotgun (WGS) entry which is preliminary data.</text>
</comment>
<gene>
    <name evidence="1" type="ORF">F9U64_22530</name>
</gene>
<dbReference type="RefSeq" id="WP_153407127.1">
    <property type="nucleotide sequence ID" value="NZ_ML762472.1"/>
</dbReference>
<reference evidence="1 2" key="1">
    <citation type="submission" date="2019-10" db="EMBL/GenBank/DDBJ databases">
        <title>Gracilibacillus sp. nov. isolated from rice seeds.</title>
        <authorList>
            <person name="He S."/>
        </authorList>
    </citation>
    <scope>NUCLEOTIDE SEQUENCE [LARGE SCALE GENOMIC DNA]</scope>
    <source>
        <strain evidence="1 2">TD8</strain>
    </source>
</reference>
<dbReference type="OrthoDB" id="2972954at2"/>
<name>A0A7C8GQ38_9BACI</name>
<dbReference type="EMBL" id="WEID01000143">
    <property type="protein sequence ID" value="KAB8125505.1"/>
    <property type="molecule type" value="Genomic_DNA"/>
</dbReference>
<accession>A0A7C8GQ38</accession>
<dbReference type="AlphaFoldDB" id="A0A7C8GQ38"/>